<sequence>MNDEPEISETVLDGVRIVRVTGEFDSDEADDAARCFAVPAEGPARATVVDLAEVSFADSSLLHTLLTARQRHEEAGVPFVLAAVSPLVRRLLELTDTARAFTQAPDLAAALKLTRP</sequence>
<keyword evidence="3" id="KW-1185">Reference proteome</keyword>
<protein>
    <recommendedName>
        <fullName evidence="1">STAS domain-containing protein</fullName>
    </recommendedName>
</protein>
<name>A0ABP9LMN6_9ACTN</name>
<dbReference type="RefSeq" id="WP_345672314.1">
    <property type="nucleotide sequence ID" value="NZ_BAABKC010000135.1"/>
</dbReference>
<gene>
    <name evidence="2" type="ORF">GCM10023336_72830</name>
</gene>
<dbReference type="Pfam" id="PF01740">
    <property type="entry name" value="STAS"/>
    <property type="match status" value="1"/>
</dbReference>
<dbReference type="PANTHER" id="PTHR33495:SF2">
    <property type="entry name" value="ANTI-SIGMA FACTOR ANTAGONIST TM_1081-RELATED"/>
    <property type="match status" value="1"/>
</dbReference>
<dbReference type="PROSITE" id="PS50801">
    <property type="entry name" value="STAS"/>
    <property type="match status" value="1"/>
</dbReference>
<dbReference type="InterPro" id="IPR036513">
    <property type="entry name" value="STAS_dom_sf"/>
</dbReference>
<proteinExistence type="predicted"/>
<dbReference type="SUPFAM" id="SSF52091">
    <property type="entry name" value="SpoIIaa-like"/>
    <property type="match status" value="1"/>
</dbReference>
<comment type="caution">
    <text evidence="2">The sequence shown here is derived from an EMBL/GenBank/DDBJ whole genome shotgun (WGS) entry which is preliminary data.</text>
</comment>
<dbReference type="Proteomes" id="UP001500124">
    <property type="component" value="Unassembled WGS sequence"/>
</dbReference>
<evidence type="ECO:0000259" key="1">
    <source>
        <dbReference type="PROSITE" id="PS50801"/>
    </source>
</evidence>
<dbReference type="Gene3D" id="3.30.750.24">
    <property type="entry name" value="STAS domain"/>
    <property type="match status" value="1"/>
</dbReference>
<evidence type="ECO:0000313" key="3">
    <source>
        <dbReference type="Proteomes" id="UP001500124"/>
    </source>
</evidence>
<reference evidence="3" key="1">
    <citation type="journal article" date="2019" name="Int. J. Syst. Evol. Microbiol.">
        <title>The Global Catalogue of Microorganisms (GCM) 10K type strain sequencing project: providing services to taxonomists for standard genome sequencing and annotation.</title>
        <authorList>
            <consortium name="The Broad Institute Genomics Platform"/>
            <consortium name="The Broad Institute Genome Sequencing Center for Infectious Disease"/>
            <person name="Wu L."/>
            <person name="Ma J."/>
        </authorList>
    </citation>
    <scope>NUCLEOTIDE SEQUENCE [LARGE SCALE GENOMIC DNA]</scope>
    <source>
        <strain evidence="3">JCM 18410</strain>
    </source>
</reference>
<accession>A0ABP9LMN6</accession>
<feature type="domain" description="STAS" evidence="1">
    <location>
        <begin position="5"/>
        <end position="114"/>
    </location>
</feature>
<dbReference type="PANTHER" id="PTHR33495">
    <property type="entry name" value="ANTI-SIGMA FACTOR ANTAGONIST TM_1081-RELATED-RELATED"/>
    <property type="match status" value="1"/>
</dbReference>
<dbReference type="InterPro" id="IPR002645">
    <property type="entry name" value="STAS_dom"/>
</dbReference>
<evidence type="ECO:0000313" key="2">
    <source>
        <dbReference type="EMBL" id="GAA5079983.1"/>
    </source>
</evidence>
<dbReference type="EMBL" id="BAABKC010000135">
    <property type="protein sequence ID" value="GAA5079983.1"/>
    <property type="molecule type" value="Genomic_DNA"/>
</dbReference>
<dbReference type="CDD" id="cd07043">
    <property type="entry name" value="STAS_anti-anti-sigma_factors"/>
    <property type="match status" value="1"/>
</dbReference>
<organism evidence="2 3">
    <name type="scientific">Streptomyces similanensis</name>
    <dbReference type="NCBI Taxonomy" id="1274988"/>
    <lineage>
        <taxon>Bacteria</taxon>
        <taxon>Bacillati</taxon>
        <taxon>Actinomycetota</taxon>
        <taxon>Actinomycetes</taxon>
        <taxon>Kitasatosporales</taxon>
        <taxon>Streptomycetaceae</taxon>
        <taxon>Streptomyces</taxon>
    </lineage>
</organism>